<protein>
    <submittedName>
        <fullName evidence="1">Uncharacterized protein</fullName>
    </submittedName>
</protein>
<keyword evidence="2" id="KW-1185">Reference proteome</keyword>
<name>A0A2W6MU51_9HELI</name>
<reference evidence="1 2" key="1">
    <citation type="submission" date="2017-03" db="EMBL/GenBank/DDBJ databases">
        <title>Genomic and clinical evidence uncovers the enterohepatic species Helicobacter valdiviensis as a potential human intestinal pathogen.</title>
        <authorList>
            <person name="Fresia P."/>
            <person name="Jara R."/>
            <person name="Sierra R."/>
            <person name="Ferres I."/>
            <person name="Greif G."/>
            <person name="Iraola G."/>
            <person name="Collado L."/>
        </authorList>
    </citation>
    <scope>NUCLEOTIDE SEQUENCE [LARGE SCALE GENOMIC DNA]</scope>
    <source>
        <strain evidence="1 2">WBE14</strain>
    </source>
</reference>
<sequence length="223" mass="26117">MQNYYQEFDALITENKATLKYFENNFSAIKKQVETCKTHEIYSTKADGLGILSPSLITDKICKGYRKGKRLKNKPMAKDYCIYELDSNHKPLRICHVGDVSFYFIAHNNATFALPCMDDEGYNFYPTYSHKIEYKNDKLYKYSKIDSNSLWQEVYEFKNENVAVCYQYYYVQNLAGSNQAIPPGEKGSPAKAFRLELSLDRDKVTKILMYEFPCNKLVYTWEK</sequence>
<evidence type="ECO:0000313" key="1">
    <source>
        <dbReference type="EMBL" id="PZT47987.1"/>
    </source>
</evidence>
<organism evidence="1 2">
    <name type="scientific">Helicobacter valdiviensis</name>
    <dbReference type="NCBI Taxonomy" id="1458358"/>
    <lineage>
        <taxon>Bacteria</taxon>
        <taxon>Pseudomonadati</taxon>
        <taxon>Campylobacterota</taxon>
        <taxon>Epsilonproteobacteria</taxon>
        <taxon>Campylobacterales</taxon>
        <taxon>Helicobacteraceae</taxon>
        <taxon>Helicobacter</taxon>
    </lineage>
</organism>
<comment type="caution">
    <text evidence="1">The sequence shown here is derived from an EMBL/GenBank/DDBJ whole genome shotgun (WGS) entry which is preliminary data.</text>
</comment>
<proteinExistence type="predicted"/>
<gene>
    <name evidence="1" type="ORF">B6S12_06255</name>
</gene>
<dbReference type="AlphaFoldDB" id="A0A2W6MU51"/>
<dbReference type="OrthoDB" id="5368483at2"/>
<dbReference type="Proteomes" id="UP000249746">
    <property type="component" value="Unassembled WGS sequence"/>
</dbReference>
<dbReference type="EMBL" id="NBIU01000016">
    <property type="protein sequence ID" value="PZT47987.1"/>
    <property type="molecule type" value="Genomic_DNA"/>
</dbReference>
<evidence type="ECO:0000313" key="2">
    <source>
        <dbReference type="Proteomes" id="UP000249746"/>
    </source>
</evidence>
<dbReference type="RefSeq" id="WP_111229955.1">
    <property type="nucleotide sequence ID" value="NZ_NBIU01000016.1"/>
</dbReference>
<accession>A0A2W6MU51</accession>